<dbReference type="GO" id="GO:0016887">
    <property type="term" value="F:ATP hydrolysis activity"/>
    <property type="evidence" value="ECO:0007669"/>
    <property type="project" value="InterPro"/>
</dbReference>
<evidence type="ECO:0000256" key="6">
    <source>
        <dbReference type="ARBA" id="ARBA00022840"/>
    </source>
</evidence>
<sequence>MNRRAILYAVLLLAAGGVLIATGDDYAMRIATLVGTYAIAAIGFQLVFGRLGLLALSQGALFAVGAYALALATVRWGWPPLAGLGLSVVVPALAGALVAVPIARLQSHYVALATLGLAQLVLLAVTNLEITGGANGLYGIPPLTVLGLDLSAGWPMLAVVWGGVALALCVFGWVTASGRSARLATLRDAPLAGLALGLDPVGARLLVFTVAGALAGFAGGFQALGLGVVSPAVARFDVMVTLLAIAVVGGRGSAWGAVIAAAILVPLPEVFRGLEQAYLLAYGIMLLAAVILLPTGIDGLVARVLPDLPGPVPEPRRARGRKISVLRAEKLGKRFGGVQALDGAGFDARAGEITGIIGANGSGKTTMLNIVTGLETADGGIVRLDAIPLLAQSIRARSALGLARGFQHPEIPAGLDVLSAVSVAATESAGMAALERVGLAAKARVATAKLGPADRRRLDIARALASGPTVLLLDEPASGLSASERADLADLLRALAGVGVAVIVVEHGMDFLLPIADRLVCLDAGRVLAAGLTDAVRADPAVVAAYLGEEAA</sequence>
<comment type="subcellular location">
    <subcellularLocation>
        <location evidence="1">Cell membrane</location>
        <topology evidence="1">Multi-pass membrane protein</topology>
    </subcellularLocation>
</comment>
<dbReference type="InterPro" id="IPR043428">
    <property type="entry name" value="LivM-like"/>
</dbReference>
<feature type="transmembrane region" description="Helical" evidence="9">
    <location>
        <begin position="84"/>
        <end position="103"/>
    </location>
</feature>
<feature type="transmembrane region" description="Helical" evidence="9">
    <location>
        <begin position="152"/>
        <end position="174"/>
    </location>
</feature>
<dbReference type="Pfam" id="PF12399">
    <property type="entry name" value="BCA_ABC_TP_C"/>
    <property type="match status" value="1"/>
</dbReference>
<evidence type="ECO:0000256" key="8">
    <source>
        <dbReference type="ARBA" id="ARBA00023136"/>
    </source>
</evidence>
<keyword evidence="3" id="KW-1003">Cell membrane</keyword>
<accession>A0A8G2BFJ8</accession>
<feature type="transmembrane region" description="Helical" evidence="9">
    <location>
        <begin position="60"/>
        <end position="78"/>
    </location>
</feature>
<dbReference type="InterPro" id="IPR003439">
    <property type="entry name" value="ABC_transporter-like_ATP-bd"/>
</dbReference>
<dbReference type="EMBL" id="FNBW01000003">
    <property type="protein sequence ID" value="SDF40071.1"/>
    <property type="molecule type" value="Genomic_DNA"/>
</dbReference>
<dbReference type="InterPro" id="IPR003593">
    <property type="entry name" value="AAA+_ATPase"/>
</dbReference>
<evidence type="ECO:0000256" key="2">
    <source>
        <dbReference type="ARBA" id="ARBA00022448"/>
    </source>
</evidence>
<evidence type="ECO:0000256" key="5">
    <source>
        <dbReference type="ARBA" id="ARBA00022741"/>
    </source>
</evidence>
<dbReference type="RefSeq" id="WP_093148870.1">
    <property type="nucleotide sequence ID" value="NZ_FNBW01000003.1"/>
</dbReference>
<keyword evidence="4 9" id="KW-0812">Transmembrane</keyword>
<proteinExistence type="predicted"/>
<dbReference type="GO" id="GO:0005886">
    <property type="term" value="C:plasma membrane"/>
    <property type="evidence" value="ECO:0007669"/>
    <property type="project" value="UniProtKB-SubCell"/>
</dbReference>
<evidence type="ECO:0000313" key="12">
    <source>
        <dbReference type="Proteomes" id="UP000198615"/>
    </source>
</evidence>
<evidence type="ECO:0000259" key="10">
    <source>
        <dbReference type="PROSITE" id="PS50893"/>
    </source>
</evidence>
<dbReference type="Gene3D" id="3.40.50.300">
    <property type="entry name" value="P-loop containing nucleotide triphosphate hydrolases"/>
    <property type="match status" value="1"/>
</dbReference>
<dbReference type="GO" id="GO:0005524">
    <property type="term" value="F:ATP binding"/>
    <property type="evidence" value="ECO:0007669"/>
    <property type="project" value="UniProtKB-KW"/>
</dbReference>
<dbReference type="SUPFAM" id="SSF52540">
    <property type="entry name" value="P-loop containing nucleoside triphosphate hydrolases"/>
    <property type="match status" value="1"/>
</dbReference>
<dbReference type="GO" id="GO:0015658">
    <property type="term" value="F:branched-chain amino acid transmembrane transporter activity"/>
    <property type="evidence" value="ECO:0007669"/>
    <property type="project" value="InterPro"/>
</dbReference>
<dbReference type="PANTHER" id="PTHR45772:SF2">
    <property type="entry name" value="ABC TRANSPORTER ATP-BINDING PROTEIN"/>
    <property type="match status" value="1"/>
</dbReference>
<keyword evidence="2" id="KW-0813">Transport</keyword>
<feature type="domain" description="ABC transporter" evidence="10">
    <location>
        <begin position="326"/>
        <end position="549"/>
    </location>
</feature>
<dbReference type="Proteomes" id="UP000198615">
    <property type="component" value="Unassembled WGS sequence"/>
</dbReference>
<keyword evidence="12" id="KW-1185">Reference proteome</keyword>
<evidence type="ECO:0000256" key="9">
    <source>
        <dbReference type="SAM" id="Phobius"/>
    </source>
</evidence>
<evidence type="ECO:0000256" key="4">
    <source>
        <dbReference type="ARBA" id="ARBA00022692"/>
    </source>
</evidence>
<protein>
    <submittedName>
        <fullName evidence="11">Branched-chain amino acid transport system permease protein</fullName>
    </submittedName>
</protein>
<evidence type="ECO:0000256" key="1">
    <source>
        <dbReference type="ARBA" id="ARBA00004651"/>
    </source>
</evidence>
<evidence type="ECO:0000313" key="11">
    <source>
        <dbReference type="EMBL" id="SDF40071.1"/>
    </source>
</evidence>
<feature type="transmembrane region" description="Helical" evidence="9">
    <location>
        <begin position="30"/>
        <end position="48"/>
    </location>
</feature>
<keyword evidence="5" id="KW-0547">Nucleotide-binding</keyword>
<dbReference type="InterPro" id="IPR001851">
    <property type="entry name" value="ABC_transp_permease"/>
</dbReference>
<dbReference type="InterPro" id="IPR027417">
    <property type="entry name" value="P-loop_NTPase"/>
</dbReference>
<dbReference type="PROSITE" id="PS50893">
    <property type="entry name" value="ABC_TRANSPORTER_2"/>
    <property type="match status" value="1"/>
</dbReference>
<name>A0A8G2BFJ8_9PROT</name>
<gene>
    <name evidence="11" type="ORF">SAMN05660686_01170</name>
</gene>
<dbReference type="OrthoDB" id="9805029at2"/>
<keyword evidence="7 9" id="KW-1133">Transmembrane helix</keyword>
<dbReference type="InterPro" id="IPR051120">
    <property type="entry name" value="ABC_AA/LPS_Transport"/>
</dbReference>
<organism evidence="11 12">
    <name type="scientific">Thalassobaculum litoreum DSM 18839</name>
    <dbReference type="NCBI Taxonomy" id="1123362"/>
    <lineage>
        <taxon>Bacteria</taxon>
        <taxon>Pseudomonadati</taxon>
        <taxon>Pseudomonadota</taxon>
        <taxon>Alphaproteobacteria</taxon>
        <taxon>Rhodospirillales</taxon>
        <taxon>Thalassobaculaceae</taxon>
        <taxon>Thalassobaculum</taxon>
    </lineage>
</organism>
<dbReference type="Pfam" id="PF00005">
    <property type="entry name" value="ABC_tran"/>
    <property type="match status" value="1"/>
</dbReference>
<evidence type="ECO:0000256" key="3">
    <source>
        <dbReference type="ARBA" id="ARBA00022475"/>
    </source>
</evidence>
<feature type="transmembrane region" description="Helical" evidence="9">
    <location>
        <begin position="277"/>
        <end position="297"/>
    </location>
</feature>
<dbReference type="CDD" id="cd06581">
    <property type="entry name" value="TM_PBP1_LivM_like"/>
    <property type="match status" value="1"/>
</dbReference>
<feature type="transmembrane region" description="Helical" evidence="9">
    <location>
        <begin position="238"/>
        <end position="265"/>
    </location>
</feature>
<feature type="transmembrane region" description="Helical" evidence="9">
    <location>
        <begin position="205"/>
        <end position="226"/>
    </location>
</feature>
<reference evidence="11 12" key="1">
    <citation type="submission" date="2016-10" db="EMBL/GenBank/DDBJ databases">
        <authorList>
            <person name="Varghese N."/>
            <person name="Submissions S."/>
        </authorList>
    </citation>
    <scope>NUCLEOTIDE SEQUENCE [LARGE SCALE GENOMIC DNA]</scope>
    <source>
        <strain evidence="11 12">DSM 18839</strain>
    </source>
</reference>
<keyword evidence="6" id="KW-0067">ATP-binding</keyword>
<feature type="transmembrane region" description="Helical" evidence="9">
    <location>
        <begin position="110"/>
        <end position="132"/>
    </location>
</feature>
<evidence type="ECO:0000256" key="7">
    <source>
        <dbReference type="ARBA" id="ARBA00022989"/>
    </source>
</evidence>
<dbReference type="InterPro" id="IPR032823">
    <property type="entry name" value="BCA_ABC_TP_C"/>
</dbReference>
<dbReference type="AlphaFoldDB" id="A0A8G2BFJ8"/>
<dbReference type="PANTHER" id="PTHR45772">
    <property type="entry name" value="CONSERVED COMPONENT OF ABC TRANSPORTER FOR NATURAL AMINO ACIDS-RELATED"/>
    <property type="match status" value="1"/>
</dbReference>
<keyword evidence="8 9" id="KW-0472">Membrane</keyword>
<dbReference type="SMART" id="SM00382">
    <property type="entry name" value="AAA"/>
    <property type="match status" value="1"/>
</dbReference>
<comment type="caution">
    <text evidence="11">The sequence shown here is derived from an EMBL/GenBank/DDBJ whole genome shotgun (WGS) entry which is preliminary data.</text>
</comment>
<dbReference type="Pfam" id="PF02653">
    <property type="entry name" value="BPD_transp_2"/>
    <property type="match status" value="1"/>
</dbReference>